<protein>
    <submittedName>
        <fullName evidence="1">Uncharacterized protein</fullName>
    </submittedName>
</protein>
<name>A0A9J6FCQ2_HAELO</name>
<dbReference type="EMBL" id="JABSTR010000001">
    <property type="protein sequence ID" value="KAH9360717.1"/>
    <property type="molecule type" value="Genomic_DNA"/>
</dbReference>
<evidence type="ECO:0000313" key="1">
    <source>
        <dbReference type="EMBL" id="KAH9360717.1"/>
    </source>
</evidence>
<reference evidence="1 2" key="1">
    <citation type="journal article" date="2020" name="Cell">
        <title>Large-Scale Comparative Analyses of Tick Genomes Elucidate Their Genetic Diversity and Vector Capacities.</title>
        <authorList>
            <consortium name="Tick Genome and Microbiome Consortium (TIGMIC)"/>
            <person name="Jia N."/>
            <person name="Wang J."/>
            <person name="Shi W."/>
            <person name="Du L."/>
            <person name="Sun Y."/>
            <person name="Zhan W."/>
            <person name="Jiang J.F."/>
            <person name="Wang Q."/>
            <person name="Zhang B."/>
            <person name="Ji P."/>
            <person name="Bell-Sakyi L."/>
            <person name="Cui X.M."/>
            <person name="Yuan T.T."/>
            <person name="Jiang B.G."/>
            <person name="Yang W.F."/>
            <person name="Lam T.T."/>
            <person name="Chang Q.C."/>
            <person name="Ding S.J."/>
            <person name="Wang X.J."/>
            <person name="Zhu J.G."/>
            <person name="Ruan X.D."/>
            <person name="Zhao L."/>
            <person name="Wei J.T."/>
            <person name="Ye R.Z."/>
            <person name="Que T.C."/>
            <person name="Du C.H."/>
            <person name="Zhou Y.H."/>
            <person name="Cheng J.X."/>
            <person name="Dai P.F."/>
            <person name="Guo W.B."/>
            <person name="Han X.H."/>
            <person name="Huang E.J."/>
            <person name="Li L.F."/>
            <person name="Wei W."/>
            <person name="Gao Y.C."/>
            <person name="Liu J.Z."/>
            <person name="Shao H.Z."/>
            <person name="Wang X."/>
            <person name="Wang C.C."/>
            <person name="Yang T.C."/>
            <person name="Huo Q.B."/>
            <person name="Li W."/>
            <person name="Chen H.Y."/>
            <person name="Chen S.E."/>
            <person name="Zhou L.G."/>
            <person name="Ni X.B."/>
            <person name="Tian J.H."/>
            <person name="Sheng Y."/>
            <person name="Liu T."/>
            <person name="Pan Y.S."/>
            <person name="Xia L.Y."/>
            <person name="Li J."/>
            <person name="Zhao F."/>
            <person name="Cao W.C."/>
        </authorList>
    </citation>
    <scope>NUCLEOTIDE SEQUENCE [LARGE SCALE GENOMIC DNA]</scope>
    <source>
        <strain evidence="1">HaeL-2018</strain>
    </source>
</reference>
<dbReference type="VEuPathDB" id="VectorBase:HLOH_041146"/>
<accession>A0A9J6FCQ2</accession>
<dbReference type="Proteomes" id="UP000821853">
    <property type="component" value="Chromosome 1"/>
</dbReference>
<evidence type="ECO:0000313" key="2">
    <source>
        <dbReference type="Proteomes" id="UP000821853"/>
    </source>
</evidence>
<sequence>MDASPTSACSRQTAPQLRTCCRYGKPHQAAVPQRNKLIFSVLGWQCKHPRYRSGALNKRNTRNGAFVLETG</sequence>
<organism evidence="1 2">
    <name type="scientific">Haemaphysalis longicornis</name>
    <name type="common">Bush tick</name>
    <dbReference type="NCBI Taxonomy" id="44386"/>
    <lineage>
        <taxon>Eukaryota</taxon>
        <taxon>Metazoa</taxon>
        <taxon>Ecdysozoa</taxon>
        <taxon>Arthropoda</taxon>
        <taxon>Chelicerata</taxon>
        <taxon>Arachnida</taxon>
        <taxon>Acari</taxon>
        <taxon>Parasitiformes</taxon>
        <taxon>Ixodida</taxon>
        <taxon>Ixodoidea</taxon>
        <taxon>Ixodidae</taxon>
        <taxon>Haemaphysalinae</taxon>
        <taxon>Haemaphysalis</taxon>
    </lineage>
</organism>
<dbReference type="AlphaFoldDB" id="A0A9J6FCQ2"/>
<proteinExistence type="predicted"/>
<keyword evidence="2" id="KW-1185">Reference proteome</keyword>
<comment type="caution">
    <text evidence="1">The sequence shown here is derived from an EMBL/GenBank/DDBJ whole genome shotgun (WGS) entry which is preliminary data.</text>
</comment>
<gene>
    <name evidence="1" type="ORF">HPB48_020474</name>
</gene>